<name>A0AAW9F3R5_AERCA</name>
<sequence>MIKGLAITPPVIGRICIGKLVQKQDKWVPEKDDSFTLTTQVQQKGGWLLHPLHQHYLSQKSAQGHEQAKIRAIPVRVLFNDSDLNLRAEYSAFDRQTGRPLCVGNGEVAKRVGTQGMEEVSCPGPERCAYGGQHGCKLYGRLNLFVEGQGDELGSFIFRTTGYNSVRTLAARLKYLEAVSGGQTRYLPLTLRLRAKSTTQSYRTPVYYVDLTLREETTLTEAVRLAQEAALHDREAGLAIDQMEQAARELLRNGQFEDGEEEIPLLLEEFYPEVSTEENRAEGPDTQGHEPQATATSAQRGVPEVRPKVQPRKTPLTNKLGKGARVPNQPNGG</sequence>
<comment type="caution">
    <text evidence="2">The sequence shown here is derived from an EMBL/GenBank/DDBJ whole genome shotgun (WGS) entry which is preliminary data.</text>
</comment>
<feature type="region of interest" description="Disordered" evidence="1">
    <location>
        <begin position="274"/>
        <end position="333"/>
    </location>
</feature>
<dbReference type="AlphaFoldDB" id="A0AAW9F3R5"/>
<evidence type="ECO:0008006" key="4">
    <source>
        <dbReference type="Google" id="ProtNLM"/>
    </source>
</evidence>
<dbReference type="Proteomes" id="UP001277183">
    <property type="component" value="Unassembled WGS sequence"/>
</dbReference>
<proteinExistence type="predicted"/>
<gene>
    <name evidence="2" type="ORF">SJS77_11725</name>
</gene>
<evidence type="ECO:0000313" key="3">
    <source>
        <dbReference type="Proteomes" id="UP001277183"/>
    </source>
</evidence>
<dbReference type="EMBL" id="JAWZVU010000070">
    <property type="protein sequence ID" value="MDX7721140.1"/>
    <property type="molecule type" value="Genomic_DNA"/>
</dbReference>
<dbReference type="InterPro" id="IPR043991">
    <property type="entry name" value="Gp3-like"/>
</dbReference>
<reference evidence="2" key="1">
    <citation type="submission" date="2023-11" db="EMBL/GenBank/DDBJ databases">
        <title>WGS of Aeromonas in Northern Israel.</title>
        <authorList>
            <person name="Hershko Y."/>
        </authorList>
    </citation>
    <scope>NUCLEOTIDE SEQUENCE</scope>
    <source>
        <strain evidence="2">77416</strain>
    </source>
</reference>
<protein>
    <recommendedName>
        <fullName evidence="4">Hydrolase or metal-binding protein</fullName>
    </recommendedName>
</protein>
<evidence type="ECO:0000256" key="1">
    <source>
        <dbReference type="SAM" id="MobiDB-lite"/>
    </source>
</evidence>
<dbReference type="Pfam" id="PF18897">
    <property type="entry name" value="Gp3-like"/>
    <property type="match status" value="1"/>
</dbReference>
<dbReference type="RefSeq" id="WP_043851216.1">
    <property type="nucleotide sequence ID" value="NZ_AP022110.1"/>
</dbReference>
<accession>A0AAW9F3R5</accession>
<evidence type="ECO:0000313" key="2">
    <source>
        <dbReference type="EMBL" id="MDX7721140.1"/>
    </source>
</evidence>
<organism evidence="2 3">
    <name type="scientific">Aeromonas caviae</name>
    <name type="common">Aeromonas punctata</name>
    <dbReference type="NCBI Taxonomy" id="648"/>
    <lineage>
        <taxon>Bacteria</taxon>
        <taxon>Pseudomonadati</taxon>
        <taxon>Pseudomonadota</taxon>
        <taxon>Gammaproteobacteria</taxon>
        <taxon>Aeromonadales</taxon>
        <taxon>Aeromonadaceae</taxon>
        <taxon>Aeromonas</taxon>
    </lineage>
</organism>